<evidence type="ECO:0000256" key="5">
    <source>
        <dbReference type="ARBA" id="ARBA00023125"/>
    </source>
</evidence>
<dbReference type="RefSeq" id="WP_089609595.1">
    <property type="nucleotide sequence ID" value="NZ_CP022121.1"/>
</dbReference>
<protein>
    <submittedName>
        <fullName evidence="7">Transcriptional repressor</fullName>
    </submittedName>
</protein>
<dbReference type="Gene3D" id="3.30.1490.190">
    <property type="match status" value="1"/>
</dbReference>
<dbReference type="InterPro" id="IPR002481">
    <property type="entry name" value="FUR"/>
</dbReference>
<evidence type="ECO:0000256" key="2">
    <source>
        <dbReference type="ARBA" id="ARBA00022491"/>
    </source>
</evidence>
<dbReference type="PANTHER" id="PTHR33202:SF19">
    <property type="entry name" value="FERRIC UPTAKE REGULATION PROTEIN"/>
    <property type="match status" value="1"/>
</dbReference>
<evidence type="ECO:0000256" key="1">
    <source>
        <dbReference type="ARBA" id="ARBA00007957"/>
    </source>
</evidence>
<dbReference type="InterPro" id="IPR043135">
    <property type="entry name" value="Fur_C"/>
</dbReference>
<keyword evidence="4" id="KW-0805">Transcription regulation</keyword>
<dbReference type="Pfam" id="PF01475">
    <property type="entry name" value="FUR"/>
    <property type="match status" value="1"/>
</dbReference>
<comment type="caution">
    <text evidence="7">The sequence shown here is derived from an EMBL/GenBank/DDBJ whole genome shotgun (WGS) entry which is preliminary data.</text>
</comment>
<dbReference type="InterPro" id="IPR036390">
    <property type="entry name" value="WH_DNA-bd_sf"/>
</dbReference>
<dbReference type="CDD" id="cd07153">
    <property type="entry name" value="Fur_like"/>
    <property type="match status" value="1"/>
</dbReference>
<dbReference type="Proteomes" id="UP001524944">
    <property type="component" value="Unassembled WGS sequence"/>
</dbReference>
<dbReference type="InterPro" id="IPR036388">
    <property type="entry name" value="WH-like_DNA-bd_sf"/>
</dbReference>
<dbReference type="EMBL" id="JANPWE010000001">
    <property type="protein sequence ID" value="MCR6544085.1"/>
    <property type="molecule type" value="Genomic_DNA"/>
</dbReference>
<comment type="similarity">
    <text evidence="1">Belongs to the Fur family.</text>
</comment>
<sequence>MDREDLISREFLARGYKVTKQRRAILSVLDKSEHPLTAEDIYLRIRAENNVSSLATVYRNLKTLVDTGYVVKAGLFEDKVRYRLQNDPHTHNLICLGCKKVIPLSTCPLNCLGETLGEKEGFTVTGHKMELYGYCFECEHKGDQINRK</sequence>
<gene>
    <name evidence="7" type="ORF">NVS47_00870</name>
</gene>
<evidence type="ECO:0000256" key="4">
    <source>
        <dbReference type="ARBA" id="ARBA00023015"/>
    </source>
</evidence>
<evidence type="ECO:0000256" key="3">
    <source>
        <dbReference type="ARBA" id="ARBA00022833"/>
    </source>
</evidence>
<dbReference type="SUPFAM" id="SSF46785">
    <property type="entry name" value="Winged helix' DNA-binding domain"/>
    <property type="match status" value="1"/>
</dbReference>
<name>A0ABT1XZP8_9FIRM</name>
<keyword evidence="6" id="KW-0804">Transcription</keyword>
<dbReference type="Gene3D" id="1.10.10.10">
    <property type="entry name" value="Winged helix-like DNA-binding domain superfamily/Winged helix DNA-binding domain"/>
    <property type="match status" value="1"/>
</dbReference>
<accession>A0ABT1XZP8</accession>
<organism evidence="7 8">
    <name type="scientific">Dehalobacterium formicoaceticum</name>
    <dbReference type="NCBI Taxonomy" id="51515"/>
    <lineage>
        <taxon>Bacteria</taxon>
        <taxon>Bacillati</taxon>
        <taxon>Bacillota</taxon>
        <taxon>Clostridia</taxon>
        <taxon>Eubacteriales</taxon>
        <taxon>Peptococcaceae</taxon>
        <taxon>Dehalobacterium</taxon>
    </lineage>
</organism>
<reference evidence="7 8" key="1">
    <citation type="submission" date="2022-08" db="EMBL/GenBank/DDBJ databases">
        <title>Proteogenomics of the novel Dehalobacterium formicoaceticum strain EZ94 highlights a key role of methyltransferases during anaerobic dichloromethane degradation.</title>
        <authorList>
            <person name="Wasmund K."/>
        </authorList>
    </citation>
    <scope>NUCLEOTIDE SEQUENCE [LARGE SCALE GENOMIC DNA]</scope>
    <source>
        <strain evidence="7 8">EZ94</strain>
    </source>
</reference>
<proteinExistence type="inferred from homology"/>
<keyword evidence="2" id="KW-0678">Repressor</keyword>
<evidence type="ECO:0000313" key="7">
    <source>
        <dbReference type="EMBL" id="MCR6544085.1"/>
    </source>
</evidence>
<keyword evidence="8" id="KW-1185">Reference proteome</keyword>
<dbReference type="PANTHER" id="PTHR33202">
    <property type="entry name" value="ZINC UPTAKE REGULATION PROTEIN"/>
    <property type="match status" value="1"/>
</dbReference>
<keyword evidence="3" id="KW-0862">Zinc</keyword>
<evidence type="ECO:0000256" key="6">
    <source>
        <dbReference type="ARBA" id="ARBA00023163"/>
    </source>
</evidence>
<evidence type="ECO:0000313" key="8">
    <source>
        <dbReference type="Proteomes" id="UP001524944"/>
    </source>
</evidence>
<keyword evidence="5" id="KW-0238">DNA-binding</keyword>